<keyword evidence="2" id="KW-1185">Reference proteome</keyword>
<dbReference type="EMBL" id="JANPWB010000009">
    <property type="protein sequence ID" value="KAJ1151395.1"/>
    <property type="molecule type" value="Genomic_DNA"/>
</dbReference>
<gene>
    <name evidence="1" type="ORF">NDU88_004177</name>
</gene>
<evidence type="ECO:0000313" key="1">
    <source>
        <dbReference type="EMBL" id="KAJ1151395.1"/>
    </source>
</evidence>
<dbReference type="AlphaFoldDB" id="A0AAV7RHD3"/>
<accession>A0AAV7RHD3</accession>
<protein>
    <submittedName>
        <fullName evidence="1">Uncharacterized protein</fullName>
    </submittedName>
</protein>
<proteinExistence type="predicted"/>
<dbReference type="Proteomes" id="UP001066276">
    <property type="component" value="Chromosome 5"/>
</dbReference>
<name>A0AAV7RHD3_PLEWA</name>
<evidence type="ECO:0000313" key="2">
    <source>
        <dbReference type="Proteomes" id="UP001066276"/>
    </source>
</evidence>
<organism evidence="1 2">
    <name type="scientific">Pleurodeles waltl</name>
    <name type="common">Iberian ribbed newt</name>
    <dbReference type="NCBI Taxonomy" id="8319"/>
    <lineage>
        <taxon>Eukaryota</taxon>
        <taxon>Metazoa</taxon>
        <taxon>Chordata</taxon>
        <taxon>Craniata</taxon>
        <taxon>Vertebrata</taxon>
        <taxon>Euteleostomi</taxon>
        <taxon>Amphibia</taxon>
        <taxon>Batrachia</taxon>
        <taxon>Caudata</taxon>
        <taxon>Salamandroidea</taxon>
        <taxon>Salamandridae</taxon>
        <taxon>Pleurodelinae</taxon>
        <taxon>Pleurodeles</taxon>
    </lineage>
</organism>
<comment type="caution">
    <text evidence="1">The sequence shown here is derived from an EMBL/GenBank/DDBJ whole genome shotgun (WGS) entry which is preliminary data.</text>
</comment>
<reference evidence="1" key="1">
    <citation type="journal article" date="2022" name="bioRxiv">
        <title>Sequencing and chromosome-scale assembly of the giantPleurodeles waltlgenome.</title>
        <authorList>
            <person name="Brown T."/>
            <person name="Elewa A."/>
            <person name="Iarovenko S."/>
            <person name="Subramanian E."/>
            <person name="Araus A.J."/>
            <person name="Petzold A."/>
            <person name="Susuki M."/>
            <person name="Suzuki K.-i.T."/>
            <person name="Hayashi T."/>
            <person name="Toyoda A."/>
            <person name="Oliveira C."/>
            <person name="Osipova E."/>
            <person name="Leigh N.D."/>
            <person name="Simon A."/>
            <person name="Yun M.H."/>
        </authorList>
    </citation>
    <scope>NUCLEOTIDE SEQUENCE</scope>
    <source>
        <strain evidence="1">20211129_DDA</strain>
        <tissue evidence="1">Liver</tissue>
    </source>
</reference>
<sequence length="97" mass="10624">MRAVRRRRPGASQVNEELSLGQGGLSLTGARAVQNERTTGAAAVRLFTEALPREQMVKPIQQEESMLLLTLPALNEPSSVFSGSARRCGRFALHKYT</sequence>